<proteinExistence type="predicted"/>
<dbReference type="EMBL" id="JAHCMY010000011">
    <property type="protein sequence ID" value="MBS9525383.1"/>
    <property type="molecule type" value="Genomic_DNA"/>
</dbReference>
<evidence type="ECO:0008006" key="4">
    <source>
        <dbReference type="Google" id="ProtNLM"/>
    </source>
</evidence>
<accession>A0AAP2G671</accession>
<keyword evidence="1" id="KW-0732">Signal</keyword>
<feature type="chain" id="PRO_5042931396" description="Outer membrane protein beta-barrel domain-containing protein" evidence="1">
    <location>
        <begin position="22"/>
        <end position="144"/>
    </location>
</feature>
<organism evidence="2 3">
    <name type="scientific">Litoribacter ruber</name>
    <dbReference type="NCBI Taxonomy" id="702568"/>
    <lineage>
        <taxon>Bacteria</taxon>
        <taxon>Pseudomonadati</taxon>
        <taxon>Bacteroidota</taxon>
        <taxon>Cytophagia</taxon>
        <taxon>Cytophagales</taxon>
        <taxon>Cyclobacteriaceae</taxon>
        <taxon>Litoribacter</taxon>
    </lineage>
</organism>
<keyword evidence="3" id="KW-1185">Reference proteome</keyword>
<evidence type="ECO:0000256" key="1">
    <source>
        <dbReference type="SAM" id="SignalP"/>
    </source>
</evidence>
<dbReference type="AlphaFoldDB" id="A0AAP2G671"/>
<evidence type="ECO:0000313" key="2">
    <source>
        <dbReference type="EMBL" id="MBS9525383.1"/>
    </source>
</evidence>
<dbReference type="Proteomes" id="UP001319104">
    <property type="component" value="Unassembled WGS sequence"/>
</dbReference>
<feature type="signal peptide" evidence="1">
    <location>
        <begin position="1"/>
        <end position="21"/>
    </location>
</feature>
<dbReference type="RefSeq" id="WP_213946243.1">
    <property type="nucleotide sequence ID" value="NZ_JAHCMY010000011.1"/>
</dbReference>
<sequence length="144" mass="15820">MKKYILLSFTLIFIFLSEVNAQQGEGTIMFAGGGDIIRTDVPGVFQRYQAGFEGHYFVRYFLSLSGGYEINSAGPNQVSLGSRVYFVDPFFVRVRGLLGSQSDLALGAGYSHNVGYRFRLEGIVDYYAVTGTAGLRAGFSILLN</sequence>
<protein>
    <recommendedName>
        <fullName evidence="4">Outer membrane protein beta-barrel domain-containing protein</fullName>
    </recommendedName>
</protein>
<name>A0AAP2G671_9BACT</name>
<evidence type="ECO:0000313" key="3">
    <source>
        <dbReference type="Proteomes" id="UP001319104"/>
    </source>
</evidence>
<comment type="caution">
    <text evidence="2">The sequence shown here is derived from an EMBL/GenBank/DDBJ whole genome shotgun (WGS) entry which is preliminary data.</text>
</comment>
<reference evidence="2 3" key="1">
    <citation type="submission" date="2021-05" db="EMBL/GenBank/DDBJ databases">
        <authorList>
            <person name="Zhang Z.D."/>
            <person name="Osman G."/>
        </authorList>
    </citation>
    <scope>NUCLEOTIDE SEQUENCE [LARGE SCALE GENOMIC DNA]</scope>
    <source>
        <strain evidence="2 3">KCTC 32217</strain>
    </source>
</reference>
<gene>
    <name evidence="2" type="ORF">KI659_15290</name>
</gene>